<dbReference type="AlphaFoldDB" id="A0A0K1PJI2"/>
<gene>
    <name evidence="1" type="ORF">AKJ09_00349</name>
</gene>
<organism evidence="1 2">
    <name type="scientific">Labilithrix luteola</name>
    <dbReference type="NCBI Taxonomy" id="1391654"/>
    <lineage>
        <taxon>Bacteria</taxon>
        <taxon>Pseudomonadati</taxon>
        <taxon>Myxococcota</taxon>
        <taxon>Polyangia</taxon>
        <taxon>Polyangiales</taxon>
        <taxon>Labilitrichaceae</taxon>
        <taxon>Labilithrix</taxon>
    </lineage>
</organism>
<dbReference type="Proteomes" id="UP000064967">
    <property type="component" value="Chromosome"/>
</dbReference>
<protein>
    <submittedName>
        <fullName evidence="1">Uncharacterized protein</fullName>
    </submittedName>
</protein>
<evidence type="ECO:0000313" key="1">
    <source>
        <dbReference type="EMBL" id="AKU93685.1"/>
    </source>
</evidence>
<dbReference type="KEGG" id="llu:AKJ09_00349"/>
<proteinExistence type="predicted"/>
<evidence type="ECO:0000313" key="2">
    <source>
        <dbReference type="Proteomes" id="UP000064967"/>
    </source>
</evidence>
<sequence>MHHVAGGSDALLFEAGVHDHGGYTGAARARSSASFFDPNRRPRVVATPVVASGARGVAWSRGRVVNRYSVR</sequence>
<accession>A0A0K1PJI2</accession>
<keyword evidence="2" id="KW-1185">Reference proteome</keyword>
<dbReference type="EMBL" id="CP012333">
    <property type="protein sequence ID" value="AKU93685.1"/>
    <property type="molecule type" value="Genomic_DNA"/>
</dbReference>
<reference evidence="1 2" key="1">
    <citation type="submission" date="2015-08" db="EMBL/GenBank/DDBJ databases">
        <authorList>
            <person name="Babu N.S."/>
            <person name="Beckwith C.J."/>
            <person name="Beseler K.G."/>
            <person name="Brison A."/>
            <person name="Carone J.V."/>
            <person name="Caskin T.P."/>
            <person name="Diamond M."/>
            <person name="Durham M.E."/>
            <person name="Foxe J.M."/>
            <person name="Go M."/>
            <person name="Henderson B.A."/>
            <person name="Jones I.B."/>
            <person name="McGettigan J.A."/>
            <person name="Micheletti S.J."/>
            <person name="Nasrallah M.E."/>
            <person name="Ortiz D."/>
            <person name="Piller C.R."/>
            <person name="Privatt S.R."/>
            <person name="Schneider S.L."/>
            <person name="Sharp S."/>
            <person name="Smith T.C."/>
            <person name="Stanton J.D."/>
            <person name="Ullery H.E."/>
            <person name="Wilson R.J."/>
            <person name="Serrano M.G."/>
            <person name="Buck G."/>
            <person name="Lee V."/>
            <person name="Wang Y."/>
            <person name="Carvalho R."/>
            <person name="Voegtly L."/>
            <person name="Shi R."/>
            <person name="Duckworth R."/>
            <person name="Johnson A."/>
            <person name="Loviza R."/>
            <person name="Walstead R."/>
            <person name="Shah Z."/>
            <person name="Kiflezghi M."/>
            <person name="Wade K."/>
            <person name="Ball S.L."/>
            <person name="Bradley K.W."/>
            <person name="Asai D.J."/>
            <person name="Bowman C.A."/>
            <person name="Russell D.A."/>
            <person name="Pope W.H."/>
            <person name="Jacobs-Sera D."/>
            <person name="Hendrix R.W."/>
            <person name="Hatfull G.F."/>
        </authorList>
    </citation>
    <scope>NUCLEOTIDE SEQUENCE [LARGE SCALE GENOMIC DNA]</scope>
    <source>
        <strain evidence="1 2">DSM 27648</strain>
    </source>
</reference>
<name>A0A0K1PJI2_9BACT</name>